<reference evidence="5" key="1">
    <citation type="journal article" date="2020" name="mSystems">
        <title>Genome- and Community-Level Interaction Insights into Carbon Utilization and Element Cycling Functions of Hydrothermarchaeota in Hydrothermal Sediment.</title>
        <authorList>
            <person name="Zhou Z."/>
            <person name="Liu Y."/>
            <person name="Xu W."/>
            <person name="Pan J."/>
            <person name="Luo Z.H."/>
            <person name="Li M."/>
        </authorList>
    </citation>
    <scope>NUCLEOTIDE SEQUENCE [LARGE SCALE GENOMIC DNA]</scope>
    <source>
        <strain evidence="5">SpSt-1182</strain>
    </source>
</reference>
<keyword evidence="1" id="KW-0547">Nucleotide-binding</keyword>
<dbReference type="FunFam" id="3.40.50.300:FF:000011">
    <property type="entry name" value="Putative ABC transporter ATP-binding component"/>
    <property type="match status" value="1"/>
</dbReference>
<evidence type="ECO:0000256" key="1">
    <source>
        <dbReference type="ARBA" id="ARBA00022741"/>
    </source>
</evidence>
<name>A0A7V0T7B0_UNCW3</name>
<dbReference type="GO" id="GO:0005524">
    <property type="term" value="F:ATP binding"/>
    <property type="evidence" value="ECO:0007669"/>
    <property type="project" value="UniProtKB-KW"/>
</dbReference>
<dbReference type="InterPro" id="IPR003439">
    <property type="entry name" value="ABC_transporter-like_ATP-bd"/>
</dbReference>
<dbReference type="NCBIfam" id="NF000355">
    <property type="entry name" value="ribo_prot_ABC_F"/>
    <property type="match status" value="1"/>
</dbReference>
<dbReference type="InterPro" id="IPR032781">
    <property type="entry name" value="ABC_tran_Xtn"/>
</dbReference>
<comment type="caution">
    <text evidence="5">The sequence shown here is derived from an EMBL/GenBank/DDBJ whole genome shotgun (WGS) entry which is preliminary data.</text>
</comment>
<dbReference type="PANTHER" id="PTHR42855:SF1">
    <property type="entry name" value="ABC TRANSPORTER DOMAIN-CONTAINING PROTEIN"/>
    <property type="match status" value="1"/>
</dbReference>
<dbReference type="EMBL" id="DSBX01000294">
    <property type="protein sequence ID" value="HDR00157.1"/>
    <property type="molecule type" value="Genomic_DNA"/>
</dbReference>
<keyword evidence="2 5" id="KW-0067">ATP-binding</keyword>
<dbReference type="InterPro" id="IPR003593">
    <property type="entry name" value="AAA+_ATPase"/>
</dbReference>
<dbReference type="CDD" id="cd03221">
    <property type="entry name" value="ABCF_EF-3"/>
    <property type="match status" value="2"/>
</dbReference>
<evidence type="ECO:0000256" key="3">
    <source>
        <dbReference type="SAM" id="MobiDB-lite"/>
    </source>
</evidence>
<dbReference type="PROSITE" id="PS00211">
    <property type="entry name" value="ABC_TRANSPORTER_1"/>
    <property type="match status" value="1"/>
</dbReference>
<dbReference type="GO" id="GO:0016887">
    <property type="term" value="F:ATP hydrolysis activity"/>
    <property type="evidence" value="ECO:0007669"/>
    <property type="project" value="InterPro"/>
</dbReference>
<feature type="region of interest" description="Disordered" evidence="3">
    <location>
        <begin position="534"/>
        <end position="574"/>
    </location>
</feature>
<dbReference type="InterPro" id="IPR051309">
    <property type="entry name" value="ABCF_ATPase"/>
</dbReference>
<dbReference type="InterPro" id="IPR027417">
    <property type="entry name" value="P-loop_NTPase"/>
</dbReference>
<dbReference type="Gene3D" id="3.40.50.300">
    <property type="entry name" value="P-loop containing nucleotide triphosphate hydrolases"/>
    <property type="match status" value="2"/>
</dbReference>
<dbReference type="Pfam" id="PF00005">
    <property type="entry name" value="ABC_tran"/>
    <property type="match status" value="2"/>
</dbReference>
<dbReference type="InterPro" id="IPR017871">
    <property type="entry name" value="ABC_transporter-like_CS"/>
</dbReference>
<dbReference type="AlphaFoldDB" id="A0A7V0T7B0"/>
<organism evidence="5">
    <name type="scientific">candidate division WOR-3 bacterium</name>
    <dbReference type="NCBI Taxonomy" id="2052148"/>
    <lineage>
        <taxon>Bacteria</taxon>
        <taxon>Bacteria division WOR-3</taxon>
    </lineage>
</organism>
<dbReference type="SMART" id="SM00382">
    <property type="entry name" value="AAA"/>
    <property type="match status" value="2"/>
</dbReference>
<dbReference type="Pfam" id="PF12848">
    <property type="entry name" value="ABC_tran_Xtn"/>
    <property type="match status" value="1"/>
</dbReference>
<feature type="domain" description="ABC transporter" evidence="4">
    <location>
        <begin position="3"/>
        <end position="260"/>
    </location>
</feature>
<feature type="compositionally biased region" description="Basic and acidic residues" evidence="3">
    <location>
        <begin position="560"/>
        <end position="574"/>
    </location>
</feature>
<sequence>MIATLAGVAMEFGTQELYRDVTLQVGDGECIGLVGPNGSGKSTVLKLIAGELTPSAGQVQTRRGLRIGYLPQTGVVVGDRTVLEEALSAFGHLHRVDRLMRECEEEMACPELDKRELDAVLSRYARLQQHYDTDAYDSESRAKKVLVELGFHQDDFGKRVREQSGGFQVRLALARMLLQEPDLLLLDEPTNYLDIRSIEWLQEYLADFPGAFVMIAHDRYLLDGLVGRVWAIENRGVRVFAGNYSQYLADKEFRDEQQHRKFEEQQALIKRTETFIAKFKGRKDTAPRAMSRRRMLDKLERVAPVHEEQAIRFRFPQAEPVFGRAFELSDVGAGFDGRPVFAHANLALRGGEKLGLFGPNGAGKTTLLRILAGRIRPTAGEMWWSAKTQVAYYEQGAEDELNEDLTVLETVTRVAVGFTENELKGVLGTFLFRGDAIDKKVRVLSGGERSRLAIISVLLTPTNLLILDEPTNHLDLRSREVLFDAVERFERTVVFAAHDRFMLDRLADRTALVEGGKVVPYPGNYSYARATLRKRPGAAASPPAPKEPEPSRPARAKSVKRAEDRRAGLESRLEDLRQEYESAREAFDLNRARALALEVKAAEEELARFQAEEPVGGGG</sequence>
<dbReference type="Proteomes" id="UP000885672">
    <property type="component" value="Unassembled WGS sequence"/>
</dbReference>
<dbReference type="PROSITE" id="PS50893">
    <property type="entry name" value="ABC_TRANSPORTER_2"/>
    <property type="match status" value="2"/>
</dbReference>
<evidence type="ECO:0000313" key="5">
    <source>
        <dbReference type="EMBL" id="HDR00157.1"/>
    </source>
</evidence>
<dbReference type="PANTHER" id="PTHR42855">
    <property type="entry name" value="ABC TRANSPORTER ATP-BINDING SUBUNIT"/>
    <property type="match status" value="1"/>
</dbReference>
<accession>A0A7V0T7B0</accession>
<feature type="domain" description="ABC transporter" evidence="4">
    <location>
        <begin position="326"/>
        <end position="540"/>
    </location>
</feature>
<proteinExistence type="predicted"/>
<protein>
    <submittedName>
        <fullName evidence="5">ABC-F family ATP-binding cassette domain-containing protein</fullName>
    </submittedName>
</protein>
<evidence type="ECO:0000256" key="2">
    <source>
        <dbReference type="ARBA" id="ARBA00022840"/>
    </source>
</evidence>
<evidence type="ECO:0000259" key="4">
    <source>
        <dbReference type="PROSITE" id="PS50893"/>
    </source>
</evidence>
<gene>
    <name evidence="5" type="ORF">ENN51_07745</name>
</gene>
<dbReference type="SUPFAM" id="SSF52540">
    <property type="entry name" value="P-loop containing nucleoside triphosphate hydrolases"/>
    <property type="match status" value="2"/>
</dbReference>